<evidence type="ECO:0000313" key="2">
    <source>
        <dbReference type="EMBL" id="RLQ82827.1"/>
    </source>
</evidence>
<dbReference type="CDD" id="cd00371">
    <property type="entry name" value="HMA"/>
    <property type="match status" value="1"/>
</dbReference>
<organism evidence="2 3">
    <name type="scientific">Mycetocola zhadangensis</name>
    <dbReference type="NCBI Taxonomy" id="1164595"/>
    <lineage>
        <taxon>Bacteria</taxon>
        <taxon>Bacillati</taxon>
        <taxon>Actinomycetota</taxon>
        <taxon>Actinomycetes</taxon>
        <taxon>Micrococcales</taxon>
        <taxon>Microbacteriaceae</taxon>
        <taxon>Mycetocola</taxon>
    </lineage>
</organism>
<sequence length="67" mass="6853">MTRARCIVTVMNTLERVKGVDSVDVDLNSGGVSRVTVLSSGELDSAVVGSAIDEAGYALVGELAAAR</sequence>
<proteinExistence type="predicted"/>
<dbReference type="InterPro" id="IPR036163">
    <property type="entry name" value="HMA_dom_sf"/>
</dbReference>
<dbReference type="OrthoDB" id="9813965at2"/>
<reference evidence="2 3" key="1">
    <citation type="submission" date="2018-10" db="EMBL/GenBank/DDBJ databases">
        <authorList>
            <person name="Li J."/>
        </authorList>
    </citation>
    <scope>NUCLEOTIDE SEQUENCE [LARGE SCALE GENOMIC DNA]</scope>
    <source>
        <strain evidence="2 3">ZD1-4</strain>
    </source>
</reference>
<dbReference type="PROSITE" id="PS50846">
    <property type="entry name" value="HMA_2"/>
    <property type="match status" value="1"/>
</dbReference>
<dbReference type="AlphaFoldDB" id="A0A3L7IX54"/>
<comment type="caution">
    <text evidence="2">The sequence shown here is derived from an EMBL/GenBank/DDBJ whole genome shotgun (WGS) entry which is preliminary data.</text>
</comment>
<gene>
    <name evidence="2" type="ORF">D9V28_11865</name>
</gene>
<dbReference type="Proteomes" id="UP000282460">
    <property type="component" value="Unassembled WGS sequence"/>
</dbReference>
<keyword evidence="3" id="KW-1185">Reference proteome</keyword>
<dbReference type="InterPro" id="IPR006121">
    <property type="entry name" value="HMA_dom"/>
</dbReference>
<evidence type="ECO:0000259" key="1">
    <source>
        <dbReference type="PROSITE" id="PS50846"/>
    </source>
</evidence>
<accession>A0A3L7IX54</accession>
<feature type="domain" description="HMA" evidence="1">
    <location>
        <begin position="1"/>
        <end position="60"/>
    </location>
</feature>
<dbReference type="Gene3D" id="3.30.70.100">
    <property type="match status" value="1"/>
</dbReference>
<protein>
    <submittedName>
        <fullName evidence="2">Heavy-metal-associated domain-containing protein</fullName>
    </submittedName>
</protein>
<name>A0A3L7IX54_9MICO</name>
<evidence type="ECO:0000313" key="3">
    <source>
        <dbReference type="Proteomes" id="UP000282460"/>
    </source>
</evidence>
<dbReference type="EMBL" id="RCWJ01000003">
    <property type="protein sequence ID" value="RLQ82827.1"/>
    <property type="molecule type" value="Genomic_DNA"/>
</dbReference>
<dbReference type="SUPFAM" id="SSF55008">
    <property type="entry name" value="HMA, heavy metal-associated domain"/>
    <property type="match status" value="1"/>
</dbReference>
<dbReference type="GO" id="GO:0046872">
    <property type="term" value="F:metal ion binding"/>
    <property type="evidence" value="ECO:0007669"/>
    <property type="project" value="InterPro"/>
</dbReference>